<dbReference type="GO" id="GO:0003723">
    <property type="term" value="F:RNA binding"/>
    <property type="evidence" value="ECO:0007669"/>
    <property type="project" value="InterPro"/>
</dbReference>
<dbReference type="PANTHER" id="PTHR46516:SF1">
    <property type="entry name" value="TRNA-SPECIFIC ADENOSINE DEAMINASE 1"/>
    <property type="match status" value="1"/>
</dbReference>
<keyword evidence="3" id="KW-0378">Hydrolase</keyword>
<feature type="domain" description="A to I editase" evidence="13">
    <location>
        <begin position="59"/>
        <end position="443"/>
    </location>
</feature>
<evidence type="ECO:0000256" key="7">
    <source>
        <dbReference type="ARBA" id="ARBA00038326"/>
    </source>
</evidence>
<comment type="cofactor">
    <cofactor evidence="5">
        <name>1D-myo-inositol hexakisphosphate</name>
        <dbReference type="ChEBI" id="CHEBI:58130"/>
    </cofactor>
</comment>
<evidence type="ECO:0000256" key="1">
    <source>
        <dbReference type="ARBA" id="ARBA00022694"/>
    </source>
</evidence>
<dbReference type="GO" id="GO:0008033">
    <property type="term" value="P:tRNA processing"/>
    <property type="evidence" value="ECO:0007669"/>
    <property type="project" value="UniProtKB-KW"/>
</dbReference>
<comment type="function">
    <text evidence="6">Specifically deaminates adenosine-37 to inosine in tRNA-Ala.</text>
</comment>
<dbReference type="AlphaFoldDB" id="A0A4P9ZUP6"/>
<evidence type="ECO:0000313" key="14">
    <source>
        <dbReference type="EMBL" id="RKP37275.1"/>
    </source>
</evidence>
<comment type="catalytic activity">
    <reaction evidence="11">
        <text>adenosine(37) in tRNA(Ala) + H2O + H(+) = inosine(37) in tRNA(Ala) + NH4(+)</text>
        <dbReference type="Rhea" id="RHEA:50968"/>
        <dbReference type="Rhea" id="RHEA-COMP:12855"/>
        <dbReference type="Rhea" id="RHEA-COMP:12856"/>
        <dbReference type="ChEBI" id="CHEBI:15377"/>
        <dbReference type="ChEBI" id="CHEBI:15378"/>
        <dbReference type="ChEBI" id="CHEBI:28938"/>
        <dbReference type="ChEBI" id="CHEBI:74411"/>
        <dbReference type="ChEBI" id="CHEBI:82852"/>
        <dbReference type="EC" id="3.5.4.34"/>
    </reaction>
</comment>
<keyword evidence="1" id="KW-0819">tRNA processing</keyword>
<evidence type="ECO:0000256" key="6">
    <source>
        <dbReference type="ARBA" id="ARBA00037784"/>
    </source>
</evidence>
<sequence length="448" mass="50713">MSVLSEDRQHLGTQVAKVCLEQYHRLPKKGKPTARGSQKHEWTTVAGFVLERPGSKSVSYSTGLKCLSQTRLVRSGDVVHDWHGEVVARRCLVRYLFQQIRLTLSSPDSDVGIFEIIEPSGQSPRLKLRSSLKFHFYVSQSPCKSLNQSRILLSRPVGPPRNRYLPYGMDSHIESVNQDPAKVAQAETARSTSGPTELPDKVSVKKRKLTTEPNSSALPFQRGRENMYCLSALRTKPGRRDAEDTTSMSCSDKLARWILLGFQSTLLSYLIEPIFVDSITVGDWFDEQGLRRALVTRVLDYGAFPFSQFNSEFTANHVKTIPADAGLAWYQGLKTPEVIVAGRKQGASPNNLGQYSPKCRSELCKKAMLEEFQAVLESWVQYLDGHSCNDTAREVRNRLQELKSGATYSFVKQWPTQYRESQKRLMETVFNNWQRTPDYVGQFTLDSD</sequence>
<dbReference type="EMBL" id="ML002516">
    <property type="protein sequence ID" value="RKP37275.1"/>
    <property type="molecule type" value="Genomic_DNA"/>
</dbReference>
<name>A0A4P9ZUP6_9FUNG</name>
<evidence type="ECO:0000256" key="3">
    <source>
        <dbReference type="ARBA" id="ARBA00022801"/>
    </source>
</evidence>
<dbReference type="GO" id="GO:0046872">
    <property type="term" value="F:metal ion binding"/>
    <property type="evidence" value="ECO:0007669"/>
    <property type="project" value="UniProtKB-KW"/>
</dbReference>
<dbReference type="PROSITE" id="PS50141">
    <property type="entry name" value="A_DEAMIN_EDITASE"/>
    <property type="match status" value="1"/>
</dbReference>
<keyword evidence="2" id="KW-0479">Metal-binding</keyword>
<dbReference type="SMART" id="SM00552">
    <property type="entry name" value="ADEAMc"/>
    <property type="match status" value="1"/>
</dbReference>
<evidence type="ECO:0000256" key="10">
    <source>
        <dbReference type="ARBA" id="ARBA00041760"/>
    </source>
</evidence>
<evidence type="ECO:0000313" key="15">
    <source>
        <dbReference type="Proteomes" id="UP000268162"/>
    </source>
</evidence>
<evidence type="ECO:0000256" key="9">
    <source>
        <dbReference type="ARBA" id="ARBA00040502"/>
    </source>
</evidence>
<evidence type="ECO:0000256" key="2">
    <source>
        <dbReference type="ARBA" id="ARBA00022723"/>
    </source>
</evidence>
<keyword evidence="4" id="KW-0862">Zinc</keyword>
<evidence type="ECO:0000256" key="4">
    <source>
        <dbReference type="ARBA" id="ARBA00022833"/>
    </source>
</evidence>
<gene>
    <name evidence="14" type="ORF">BJ085DRAFT_18090</name>
</gene>
<dbReference type="InterPro" id="IPR002466">
    <property type="entry name" value="A_deamin"/>
</dbReference>
<keyword evidence="15" id="KW-1185">Reference proteome</keyword>
<evidence type="ECO:0000256" key="11">
    <source>
        <dbReference type="ARBA" id="ARBA00047635"/>
    </source>
</evidence>
<dbReference type="GO" id="GO:0043829">
    <property type="term" value="F:tRNA-specific adenosine-37 deaminase activity"/>
    <property type="evidence" value="ECO:0007669"/>
    <property type="project" value="UniProtKB-EC"/>
</dbReference>
<organism evidence="14 15">
    <name type="scientific">Dimargaris cristalligena</name>
    <dbReference type="NCBI Taxonomy" id="215637"/>
    <lineage>
        <taxon>Eukaryota</taxon>
        <taxon>Fungi</taxon>
        <taxon>Fungi incertae sedis</taxon>
        <taxon>Zoopagomycota</taxon>
        <taxon>Kickxellomycotina</taxon>
        <taxon>Dimargaritomycetes</taxon>
        <taxon>Dimargaritales</taxon>
        <taxon>Dimargaritaceae</taxon>
        <taxon>Dimargaris</taxon>
    </lineage>
</organism>
<evidence type="ECO:0000256" key="5">
    <source>
        <dbReference type="ARBA" id="ARBA00037026"/>
    </source>
</evidence>
<evidence type="ECO:0000256" key="8">
    <source>
        <dbReference type="ARBA" id="ARBA00038940"/>
    </source>
</evidence>
<protein>
    <recommendedName>
        <fullName evidence="9">tRNA-specific adenosine deaminase 1</fullName>
        <ecNumber evidence="8">3.5.4.34</ecNumber>
    </recommendedName>
    <alternativeName>
        <fullName evidence="10">tRNA-specific adenosine-37 deaminase</fullName>
    </alternativeName>
</protein>
<dbReference type="Proteomes" id="UP000268162">
    <property type="component" value="Unassembled WGS sequence"/>
</dbReference>
<dbReference type="STRING" id="215637.A0A4P9ZUP6"/>
<dbReference type="Pfam" id="PF02137">
    <property type="entry name" value="A_deamin"/>
    <property type="match status" value="1"/>
</dbReference>
<dbReference type="PANTHER" id="PTHR46516">
    <property type="entry name" value="TRNA-SPECIFIC ADENOSINE DEAMINASE 1"/>
    <property type="match status" value="1"/>
</dbReference>
<comment type="similarity">
    <text evidence="7">Belongs to the ADAT1 family.</text>
</comment>
<reference evidence="15" key="1">
    <citation type="journal article" date="2018" name="Nat. Microbiol.">
        <title>Leveraging single-cell genomics to expand the fungal tree of life.</title>
        <authorList>
            <person name="Ahrendt S.R."/>
            <person name="Quandt C.A."/>
            <person name="Ciobanu D."/>
            <person name="Clum A."/>
            <person name="Salamov A."/>
            <person name="Andreopoulos B."/>
            <person name="Cheng J.F."/>
            <person name="Woyke T."/>
            <person name="Pelin A."/>
            <person name="Henrissat B."/>
            <person name="Reynolds N.K."/>
            <person name="Benny G.L."/>
            <person name="Smith M.E."/>
            <person name="James T.Y."/>
            <person name="Grigoriev I.V."/>
        </authorList>
    </citation>
    <scope>NUCLEOTIDE SEQUENCE [LARGE SCALE GENOMIC DNA]</scope>
    <source>
        <strain evidence="15">RSA 468</strain>
    </source>
</reference>
<proteinExistence type="inferred from homology"/>
<dbReference type="EC" id="3.5.4.34" evidence="8"/>
<accession>A0A4P9ZUP6</accession>
<evidence type="ECO:0000256" key="12">
    <source>
        <dbReference type="SAM" id="MobiDB-lite"/>
    </source>
</evidence>
<feature type="region of interest" description="Disordered" evidence="12">
    <location>
        <begin position="184"/>
        <end position="209"/>
    </location>
</feature>
<evidence type="ECO:0000259" key="13">
    <source>
        <dbReference type="PROSITE" id="PS50141"/>
    </source>
</evidence>